<feature type="transmembrane region" description="Helical" evidence="3">
    <location>
        <begin position="45"/>
        <end position="64"/>
    </location>
</feature>
<evidence type="ECO:0000256" key="2">
    <source>
        <dbReference type="SAM" id="Coils"/>
    </source>
</evidence>
<accession>A0A8S3TTT9</accession>
<dbReference type="AlphaFoldDB" id="A0A8S3TTT9"/>
<proteinExistence type="predicted"/>
<organism evidence="5 6">
    <name type="scientific">Mytilus edulis</name>
    <name type="common">Blue mussel</name>
    <dbReference type="NCBI Taxonomy" id="6550"/>
    <lineage>
        <taxon>Eukaryota</taxon>
        <taxon>Metazoa</taxon>
        <taxon>Spiralia</taxon>
        <taxon>Lophotrochozoa</taxon>
        <taxon>Mollusca</taxon>
        <taxon>Bivalvia</taxon>
        <taxon>Autobranchia</taxon>
        <taxon>Pteriomorphia</taxon>
        <taxon>Mytilida</taxon>
        <taxon>Mytiloidea</taxon>
        <taxon>Mytilidae</taxon>
        <taxon>Mytilinae</taxon>
        <taxon>Mytilus</taxon>
    </lineage>
</organism>
<dbReference type="PANTHER" id="PTHR25462">
    <property type="entry name" value="BONUS, ISOFORM C-RELATED"/>
    <property type="match status" value="1"/>
</dbReference>
<keyword evidence="1" id="KW-0479">Metal-binding</keyword>
<comment type="caution">
    <text evidence="5">The sequence shown here is derived from an EMBL/GenBank/DDBJ whole genome shotgun (WGS) entry which is preliminary data.</text>
</comment>
<keyword evidence="3" id="KW-1133">Transmembrane helix</keyword>
<evidence type="ECO:0000313" key="5">
    <source>
        <dbReference type="EMBL" id="CAG2237051.1"/>
    </source>
</evidence>
<keyword evidence="2" id="KW-0175">Coiled coil</keyword>
<feature type="domain" description="B box-type" evidence="4">
    <location>
        <begin position="139"/>
        <end position="189"/>
    </location>
</feature>
<evidence type="ECO:0000259" key="4">
    <source>
        <dbReference type="PROSITE" id="PS50119"/>
    </source>
</evidence>
<dbReference type="InterPro" id="IPR047153">
    <property type="entry name" value="TRIM45/56/19-like"/>
</dbReference>
<keyword evidence="3" id="KW-0812">Transmembrane</keyword>
<dbReference type="EMBL" id="CAJPWZ010002373">
    <property type="protein sequence ID" value="CAG2237051.1"/>
    <property type="molecule type" value="Genomic_DNA"/>
</dbReference>
<dbReference type="PANTHER" id="PTHR25462:SF296">
    <property type="entry name" value="MEIOTIC P26, ISOFORM F"/>
    <property type="match status" value="1"/>
</dbReference>
<dbReference type="Gene3D" id="3.30.160.60">
    <property type="entry name" value="Classic Zinc Finger"/>
    <property type="match status" value="1"/>
</dbReference>
<reference evidence="5" key="1">
    <citation type="submission" date="2021-03" db="EMBL/GenBank/DDBJ databases">
        <authorList>
            <person name="Bekaert M."/>
        </authorList>
    </citation>
    <scope>NUCLEOTIDE SEQUENCE</scope>
</reference>
<dbReference type="OrthoDB" id="6100019at2759"/>
<gene>
    <name evidence="5" type="ORF">MEDL_49524</name>
</gene>
<keyword evidence="6" id="KW-1185">Reference proteome</keyword>
<sequence>MDTNPAEHKVVTASNDEAENSKCSGYCARLFTRIFRTEHIKTKVFVIYFIISIIVILALLSVVVHEKSDNTPPYSMLDNMDKEFLKVPCQVVNQAQYPPVRKERDDMCFYTKENITNILNATRKSTYKRGNRYISMTSNTITFCEACDYRGIKQKSVVWCHDCEEAFCSNCADHHSSARKTREHMVVSIDNYKKLPASVRELSTYCEQHNAPFQNYCITHEQLCCRKCIDPLHSHCTNLPAVDDFLKDTKRSFLTEQLAEGFKDIYSFCEYMVKEKRQNLRDINNESNRIENIIKQIRRQLNEHLDILEAQRKTALSTHKTDINIVIEQLSKCQQCAGEFKDSLSFMTENASNMQVFLASKKFEQDLQKAEESVTSLQTQGALNNIFFCFDDIMVKNIDRGDFKLGSFL</sequence>
<evidence type="ECO:0000313" key="6">
    <source>
        <dbReference type="Proteomes" id="UP000683360"/>
    </source>
</evidence>
<keyword evidence="1" id="KW-0863">Zinc-finger</keyword>
<keyword evidence="1" id="KW-0862">Zinc</keyword>
<name>A0A8S3TTT9_MYTED</name>
<dbReference type="GO" id="GO:0008270">
    <property type="term" value="F:zinc ion binding"/>
    <property type="evidence" value="ECO:0007669"/>
    <property type="project" value="UniProtKB-KW"/>
</dbReference>
<feature type="coiled-coil region" evidence="2">
    <location>
        <begin position="273"/>
        <end position="318"/>
    </location>
</feature>
<dbReference type="CDD" id="cd19757">
    <property type="entry name" value="Bbox1"/>
    <property type="match status" value="1"/>
</dbReference>
<dbReference type="Proteomes" id="UP000683360">
    <property type="component" value="Unassembled WGS sequence"/>
</dbReference>
<dbReference type="PROSITE" id="PS50119">
    <property type="entry name" value="ZF_BBOX"/>
    <property type="match status" value="1"/>
</dbReference>
<evidence type="ECO:0000256" key="1">
    <source>
        <dbReference type="PROSITE-ProRule" id="PRU00024"/>
    </source>
</evidence>
<dbReference type="Pfam" id="PF22586">
    <property type="entry name" value="ANCHR-like_BBOX"/>
    <property type="match status" value="1"/>
</dbReference>
<keyword evidence="3" id="KW-0472">Membrane</keyword>
<protein>
    <recommendedName>
        <fullName evidence="4">B box-type domain-containing protein</fullName>
    </recommendedName>
</protein>
<evidence type="ECO:0000256" key="3">
    <source>
        <dbReference type="SAM" id="Phobius"/>
    </source>
</evidence>
<dbReference type="InterPro" id="IPR000315">
    <property type="entry name" value="Znf_B-box"/>
</dbReference>